<dbReference type="GO" id="GO:0000435">
    <property type="term" value="P:positive regulation of transcription from RNA polymerase II promoter by galactose"/>
    <property type="evidence" value="ECO:0007669"/>
    <property type="project" value="TreeGrafter"/>
</dbReference>
<keyword evidence="2" id="KW-0804">Transcription</keyword>
<proteinExistence type="predicted"/>
<dbReference type="PANTHER" id="PTHR47424:SF5">
    <property type="entry name" value="ZN(II)2CYS6 TRANSCRIPTION FACTOR (EUROFUNG)"/>
    <property type="match status" value="1"/>
</dbReference>
<dbReference type="InterPro" id="IPR051127">
    <property type="entry name" value="Fungal_SecMet_Regulators"/>
</dbReference>
<dbReference type="GO" id="GO:0000978">
    <property type="term" value="F:RNA polymerase II cis-regulatory region sequence-specific DNA binding"/>
    <property type="evidence" value="ECO:0007669"/>
    <property type="project" value="TreeGrafter"/>
</dbReference>
<dbReference type="GO" id="GO:0008270">
    <property type="term" value="F:zinc ion binding"/>
    <property type="evidence" value="ECO:0007669"/>
    <property type="project" value="InterPro"/>
</dbReference>
<evidence type="ECO:0000256" key="1">
    <source>
        <dbReference type="ARBA" id="ARBA00023015"/>
    </source>
</evidence>
<evidence type="ECO:0000313" key="6">
    <source>
        <dbReference type="Proteomes" id="UP000235672"/>
    </source>
</evidence>
<dbReference type="InterPro" id="IPR007219">
    <property type="entry name" value="XnlR_reg_dom"/>
</dbReference>
<dbReference type="GO" id="GO:0006351">
    <property type="term" value="P:DNA-templated transcription"/>
    <property type="evidence" value="ECO:0007669"/>
    <property type="project" value="InterPro"/>
</dbReference>
<name>A0A2J6PLA6_9HELO</name>
<dbReference type="GO" id="GO:0000981">
    <property type="term" value="F:DNA-binding transcription factor activity, RNA polymerase II-specific"/>
    <property type="evidence" value="ECO:0007669"/>
    <property type="project" value="TreeGrafter"/>
</dbReference>
<dbReference type="CDD" id="cd12148">
    <property type="entry name" value="fungal_TF_MHR"/>
    <property type="match status" value="1"/>
</dbReference>
<keyword evidence="6" id="KW-1185">Reference proteome</keyword>
<dbReference type="Proteomes" id="UP000235672">
    <property type="component" value="Unassembled WGS sequence"/>
</dbReference>
<protein>
    <recommendedName>
        <fullName evidence="4">Xylanolytic transcriptional activator regulatory domain-containing protein</fullName>
    </recommendedName>
</protein>
<keyword evidence="1" id="KW-0805">Transcription regulation</keyword>
<reference evidence="5 6" key="1">
    <citation type="submission" date="2016-05" db="EMBL/GenBank/DDBJ databases">
        <title>A degradative enzymes factory behind the ericoid mycorrhizal symbiosis.</title>
        <authorList>
            <consortium name="DOE Joint Genome Institute"/>
            <person name="Martino E."/>
            <person name="Morin E."/>
            <person name="Grelet G."/>
            <person name="Kuo A."/>
            <person name="Kohler A."/>
            <person name="Daghino S."/>
            <person name="Barry K."/>
            <person name="Choi C."/>
            <person name="Cichocki N."/>
            <person name="Clum A."/>
            <person name="Copeland A."/>
            <person name="Hainaut M."/>
            <person name="Haridas S."/>
            <person name="Labutti K."/>
            <person name="Lindquist E."/>
            <person name="Lipzen A."/>
            <person name="Khouja H.-R."/>
            <person name="Murat C."/>
            <person name="Ohm R."/>
            <person name="Olson A."/>
            <person name="Spatafora J."/>
            <person name="Veneault-Fourrey C."/>
            <person name="Henrissat B."/>
            <person name="Grigoriev I."/>
            <person name="Martin F."/>
            <person name="Perotto S."/>
        </authorList>
    </citation>
    <scope>NUCLEOTIDE SEQUENCE [LARGE SCALE GENOMIC DNA]</scope>
    <source>
        <strain evidence="5 6">UAMH 7357</strain>
    </source>
</reference>
<evidence type="ECO:0000256" key="3">
    <source>
        <dbReference type="ARBA" id="ARBA00023242"/>
    </source>
</evidence>
<dbReference type="AlphaFoldDB" id="A0A2J6PLA6"/>
<dbReference type="SMART" id="SM00906">
    <property type="entry name" value="Fungal_trans"/>
    <property type="match status" value="1"/>
</dbReference>
<dbReference type="Pfam" id="PF04082">
    <property type="entry name" value="Fungal_trans"/>
    <property type="match status" value="1"/>
</dbReference>
<sequence>MWTMFMVQSRGCMPFSGSPMEERAVLKDTANKSNKVLKALFPTKSLDLLARLSRDELVELLAQEPAQCGDDLEPVSAEEELKCIELSPQQDFEWDELVETRDPVVDVSDDVNGLSLALDNNSSYLGISSIKAIIRVIIQIFPDAKTWILDGNSPAADTFQEGPRPVDEALLPDEILCINAYFTHLHNNNPLVDEEAFRSKHLNGPHNDSRWIAFFNMVLTMGSIAASDTRNHAHFVFYRRAYPHMNLESLGAGHLETVQALAILGGSYLHYLNKPNLASVIIGAALRMAVALGLHLEPAHNPENISKEVRLLFETRRRTWWCLFYFDTWASATLGRPSLGRWDPHCITADLPTALGPEDLGAICLRSSVEFCKIGTAIQDRFARAPLISSREILAFDAQLLQWELQVPSQLRELEAKYPSLRAPCGLLRSRYLNLRLVLHRPRLLISSLRRENRAVQQPEELKVIDTCREIAAATVQEIASSWFENQISAWNAVWLLFQATMVPLLGLFSGPDHEEVPKWRQSIEKSLSLFYEMRDFSLTADRSHEVVAKIYEASKKARMSPLNAQSGVQNAWTWAEDQFWPLQEEMDWFSFPEFGGVTFDTEFLAGANNQGSH</sequence>
<feature type="domain" description="Xylanolytic transcriptional activator regulatory" evidence="4">
    <location>
        <begin position="278"/>
        <end position="358"/>
    </location>
</feature>
<gene>
    <name evidence="5" type="ORF">NA56DRAFT_710463</name>
</gene>
<evidence type="ECO:0000259" key="4">
    <source>
        <dbReference type="SMART" id="SM00906"/>
    </source>
</evidence>
<dbReference type="EMBL" id="KZ613518">
    <property type="protein sequence ID" value="PMD14779.1"/>
    <property type="molecule type" value="Genomic_DNA"/>
</dbReference>
<dbReference type="GO" id="GO:0005634">
    <property type="term" value="C:nucleus"/>
    <property type="evidence" value="ECO:0007669"/>
    <property type="project" value="TreeGrafter"/>
</dbReference>
<evidence type="ECO:0000256" key="2">
    <source>
        <dbReference type="ARBA" id="ARBA00023163"/>
    </source>
</evidence>
<dbReference type="OrthoDB" id="3362851at2759"/>
<accession>A0A2J6PLA6</accession>
<organism evidence="5 6">
    <name type="scientific">Hyaloscypha hepaticicola</name>
    <dbReference type="NCBI Taxonomy" id="2082293"/>
    <lineage>
        <taxon>Eukaryota</taxon>
        <taxon>Fungi</taxon>
        <taxon>Dikarya</taxon>
        <taxon>Ascomycota</taxon>
        <taxon>Pezizomycotina</taxon>
        <taxon>Leotiomycetes</taxon>
        <taxon>Helotiales</taxon>
        <taxon>Hyaloscyphaceae</taxon>
        <taxon>Hyaloscypha</taxon>
    </lineage>
</organism>
<dbReference type="PANTHER" id="PTHR47424">
    <property type="entry name" value="REGULATORY PROTEIN GAL4"/>
    <property type="match status" value="1"/>
</dbReference>
<evidence type="ECO:0000313" key="5">
    <source>
        <dbReference type="EMBL" id="PMD14779.1"/>
    </source>
</evidence>
<keyword evidence="3" id="KW-0539">Nucleus</keyword>